<dbReference type="SUPFAM" id="SSF55797">
    <property type="entry name" value="PR-1-like"/>
    <property type="match status" value="1"/>
</dbReference>
<dbReference type="Gene3D" id="3.40.33.10">
    <property type="entry name" value="CAP"/>
    <property type="match status" value="1"/>
</dbReference>
<dbReference type="Pfam" id="PF00188">
    <property type="entry name" value="CAP"/>
    <property type="match status" value="1"/>
</dbReference>
<organism evidence="3 4">
    <name type="scientific">Hydrogenophaga aromaticivorans</name>
    <dbReference type="NCBI Taxonomy" id="2610898"/>
    <lineage>
        <taxon>Bacteria</taxon>
        <taxon>Pseudomonadati</taxon>
        <taxon>Pseudomonadota</taxon>
        <taxon>Betaproteobacteria</taxon>
        <taxon>Burkholderiales</taxon>
        <taxon>Comamonadaceae</taxon>
        <taxon>Hydrogenophaga</taxon>
    </lineage>
</organism>
<evidence type="ECO:0000313" key="3">
    <source>
        <dbReference type="EMBL" id="NWF46084.1"/>
    </source>
</evidence>
<dbReference type="InterPro" id="IPR035940">
    <property type="entry name" value="CAP_sf"/>
</dbReference>
<protein>
    <submittedName>
        <fullName evidence="3">CAP domain-containing protein</fullName>
    </submittedName>
</protein>
<dbReference type="InterPro" id="IPR014044">
    <property type="entry name" value="CAP_dom"/>
</dbReference>
<evidence type="ECO:0000256" key="1">
    <source>
        <dbReference type="SAM" id="SignalP"/>
    </source>
</evidence>
<dbReference type="RefSeq" id="WP_177135992.1">
    <property type="nucleotide sequence ID" value="NZ_VYGV01000011.1"/>
</dbReference>
<evidence type="ECO:0000259" key="2">
    <source>
        <dbReference type="Pfam" id="PF00188"/>
    </source>
</evidence>
<name>A0A7Y8GWE0_9BURK</name>
<comment type="caution">
    <text evidence="3">The sequence shown here is derived from an EMBL/GenBank/DDBJ whole genome shotgun (WGS) entry which is preliminary data.</text>
</comment>
<feature type="chain" id="PRO_5031384097" evidence="1">
    <location>
        <begin position="20"/>
        <end position="197"/>
    </location>
</feature>
<dbReference type="EMBL" id="VYGV01000011">
    <property type="protein sequence ID" value="NWF46084.1"/>
    <property type="molecule type" value="Genomic_DNA"/>
</dbReference>
<dbReference type="AlphaFoldDB" id="A0A7Y8GWE0"/>
<feature type="domain" description="SCP" evidence="2">
    <location>
        <begin position="65"/>
        <end position="190"/>
    </location>
</feature>
<keyword evidence="1" id="KW-0732">Signal</keyword>
<reference evidence="3 4" key="1">
    <citation type="submission" date="2019-09" db="EMBL/GenBank/DDBJ databases">
        <title>Hydrogenophaga aromatica sp. nov., isolated from a para-xylene-degrading enrichment culture.</title>
        <authorList>
            <person name="Tancsics A."/>
            <person name="Banerjee S."/>
        </authorList>
    </citation>
    <scope>NUCLEOTIDE SEQUENCE [LARGE SCALE GENOMIC DNA]</scope>
    <source>
        <strain evidence="3 4">D2P1</strain>
    </source>
</reference>
<dbReference type="PANTHER" id="PTHR31157">
    <property type="entry name" value="SCP DOMAIN-CONTAINING PROTEIN"/>
    <property type="match status" value="1"/>
</dbReference>
<evidence type="ECO:0000313" key="4">
    <source>
        <dbReference type="Proteomes" id="UP000545507"/>
    </source>
</evidence>
<proteinExistence type="predicted"/>
<feature type="signal peptide" evidence="1">
    <location>
        <begin position="1"/>
        <end position="19"/>
    </location>
</feature>
<dbReference type="Proteomes" id="UP000545507">
    <property type="component" value="Unassembled WGS sequence"/>
</dbReference>
<gene>
    <name evidence="3" type="ORF">F3K02_12595</name>
</gene>
<keyword evidence="4" id="KW-1185">Reference proteome</keyword>
<sequence length="197" mass="19637">MKKLALVALNVSCAALLSACGGGGDDSSAPSGPPVLGQNGAIAVGAFPVSEDSSCGNANFAVEMLKAINAARAAARSCGSAGYAPAKALGWNELLSASSASQAGYMASIETITGVDAAGADVTARVSATGYDYHAVGENLAKGYPTVPKLMTALLQSPEHCQKIMSANISEVGAACVKAANGVPFWVQTFGLHRSAS</sequence>
<dbReference type="PROSITE" id="PS51257">
    <property type="entry name" value="PROKAR_LIPOPROTEIN"/>
    <property type="match status" value="1"/>
</dbReference>
<dbReference type="PANTHER" id="PTHR31157:SF1">
    <property type="entry name" value="SCP DOMAIN-CONTAINING PROTEIN"/>
    <property type="match status" value="1"/>
</dbReference>
<accession>A0A7Y8GWE0</accession>
<dbReference type="CDD" id="cd05379">
    <property type="entry name" value="CAP_bacterial"/>
    <property type="match status" value="1"/>
</dbReference>